<sequence>MVAWVLLILGIILTPITVIGVWTRNQLLDTDRYVATITPLASDPAIQKAIATSVSQNIFADNRVSDALQEKLPDSLDFLASPASTALQQATYKITLKAVEDKKFETVWIQANRVAHKSLENVLTGDGKITVNTKHGEIALDLTPLYEQVSKKLEKTSFGVTSKLPFSLLPTDFVFARSDGLVTAQGATKALNSAANILPWLVLALFAGSIAAAKDRRKGAFRVGLGLVVVSLLLAAALSLGRSGYVNAAATTPTGQAAQTSVYNITLRFLFMINRIVMLFGLVVAITAGVLGDSRAAIKIRGVIGAVTNRAGSAGSEHGVLGGPVSNFVAGNLVLLQSIVVVTAFAAFVFISTPSPMTVVWLALLTGVVEIVLLIVARAGSKSPLESAAIDQAIETAIDAK</sequence>
<reference evidence="2" key="1">
    <citation type="submission" date="2020-05" db="EMBL/GenBank/DDBJ databases">
        <authorList>
            <person name="Chiriac C."/>
            <person name="Salcher M."/>
            <person name="Ghai R."/>
            <person name="Kavagutti S V."/>
        </authorList>
    </citation>
    <scope>NUCLEOTIDE SEQUENCE</scope>
</reference>
<evidence type="ECO:0000256" key="1">
    <source>
        <dbReference type="SAM" id="Phobius"/>
    </source>
</evidence>
<keyword evidence="1" id="KW-1133">Transmembrane helix</keyword>
<feature type="transmembrane region" description="Helical" evidence="1">
    <location>
        <begin position="333"/>
        <end position="353"/>
    </location>
</feature>
<feature type="transmembrane region" description="Helical" evidence="1">
    <location>
        <begin position="197"/>
        <end position="213"/>
    </location>
</feature>
<feature type="transmembrane region" description="Helical" evidence="1">
    <location>
        <begin position="220"/>
        <end position="240"/>
    </location>
</feature>
<protein>
    <submittedName>
        <fullName evidence="2">Unannotated protein</fullName>
    </submittedName>
</protein>
<name>A0A6J6XW78_9ZZZZ</name>
<accession>A0A6J6XW78</accession>
<feature type="transmembrane region" description="Helical" evidence="1">
    <location>
        <begin position="359"/>
        <end position="377"/>
    </location>
</feature>
<gene>
    <name evidence="2" type="ORF">UFOPK2996_01021</name>
</gene>
<dbReference type="EMBL" id="CAFAAH010000137">
    <property type="protein sequence ID" value="CAB4800103.1"/>
    <property type="molecule type" value="Genomic_DNA"/>
</dbReference>
<dbReference type="AlphaFoldDB" id="A0A6J6XW78"/>
<organism evidence="2">
    <name type="scientific">freshwater metagenome</name>
    <dbReference type="NCBI Taxonomy" id="449393"/>
    <lineage>
        <taxon>unclassified sequences</taxon>
        <taxon>metagenomes</taxon>
        <taxon>ecological metagenomes</taxon>
    </lineage>
</organism>
<feature type="transmembrane region" description="Helical" evidence="1">
    <location>
        <begin position="269"/>
        <end position="291"/>
    </location>
</feature>
<evidence type="ECO:0000313" key="2">
    <source>
        <dbReference type="EMBL" id="CAB4800103.1"/>
    </source>
</evidence>
<keyword evidence="1" id="KW-0472">Membrane</keyword>
<proteinExistence type="predicted"/>
<keyword evidence="1" id="KW-0812">Transmembrane</keyword>